<comment type="caution">
    <text evidence="1">The sequence shown here is derived from an EMBL/GenBank/DDBJ whole genome shotgun (WGS) entry which is preliminary data.</text>
</comment>
<name>A0ABQ8FI34_9FUNG</name>
<dbReference type="EMBL" id="JAFCIX010000102">
    <property type="protein sequence ID" value="KAH6598624.1"/>
    <property type="molecule type" value="Genomic_DNA"/>
</dbReference>
<accession>A0ABQ8FI34</accession>
<dbReference type="Proteomes" id="UP001648503">
    <property type="component" value="Unassembled WGS sequence"/>
</dbReference>
<evidence type="ECO:0000313" key="2">
    <source>
        <dbReference type="Proteomes" id="UP001648503"/>
    </source>
</evidence>
<gene>
    <name evidence="1" type="ORF">BASA50_003660</name>
</gene>
<evidence type="ECO:0000313" key="1">
    <source>
        <dbReference type="EMBL" id="KAH6598624.1"/>
    </source>
</evidence>
<keyword evidence="2" id="KW-1185">Reference proteome</keyword>
<protein>
    <submittedName>
        <fullName evidence="1">Uncharacterized protein</fullName>
    </submittedName>
</protein>
<proteinExistence type="predicted"/>
<reference evidence="1 2" key="1">
    <citation type="submission" date="2021-02" db="EMBL/GenBank/DDBJ databases">
        <title>Variation within the Batrachochytrium salamandrivorans European outbreak.</title>
        <authorList>
            <person name="Kelly M."/>
            <person name="Pasmans F."/>
            <person name="Shea T.P."/>
            <person name="Munoz J.F."/>
            <person name="Carranza S."/>
            <person name="Cuomo C.A."/>
            <person name="Martel A."/>
        </authorList>
    </citation>
    <scope>NUCLEOTIDE SEQUENCE [LARGE SCALE GENOMIC DNA]</scope>
    <source>
        <strain evidence="1 2">AMFP18/2</strain>
    </source>
</reference>
<sequence>MVSSLLPSTSDMAKAVVILLSGIAATDSIMASASTKWSIWADSTCSTGPGPSQSLVDGQCYAPSDFCGAVGLNSTVCTAQTQRLGMSSFKESIIGAYVGVTAYNCTGCTSSATCATSSIPLPCGQCLPTSALTGAAAGVFVKVECANSTSTTPGGGATKNSVERASPLVSTALFAATFLGAFIMVL</sequence>
<organism evidence="1 2">
    <name type="scientific">Batrachochytrium salamandrivorans</name>
    <dbReference type="NCBI Taxonomy" id="1357716"/>
    <lineage>
        <taxon>Eukaryota</taxon>
        <taxon>Fungi</taxon>
        <taxon>Fungi incertae sedis</taxon>
        <taxon>Chytridiomycota</taxon>
        <taxon>Chytridiomycota incertae sedis</taxon>
        <taxon>Chytridiomycetes</taxon>
        <taxon>Rhizophydiales</taxon>
        <taxon>Rhizophydiales incertae sedis</taxon>
        <taxon>Batrachochytrium</taxon>
    </lineage>
</organism>